<name>A0A9W8IZC5_9AGAR</name>
<feature type="non-terminal residue" evidence="3">
    <location>
        <position position="1"/>
    </location>
</feature>
<organism evidence="3 4">
    <name type="scientific">Candolleomyces eurysporus</name>
    <dbReference type="NCBI Taxonomy" id="2828524"/>
    <lineage>
        <taxon>Eukaryota</taxon>
        <taxon>Fungi</taxon>
        <taxon>Dikarya</taxon>
        <taxon>Basidiomycota</taxon>
        <taxon>Agaricomycotina</taxon>
        <taxon>Agaricomycetes</taxon>
        <taxon>Agaricomycetidae</taxon>
        <taxon>Agaricales</taxon>
        <taxon>Agaricineae</taxon>
        <taxon>Psathyrellaceae</taxon>
        <taxon>Candolleomyces</taxon>
    </lineage>
</organism>
<keyword evidence="4" id="KW-1185">Reference proteome</keyword>
<evidence type="ECO:0000313" key="3">
    <source>
        <dbReference type="EMBL" id="KAJ2921408.1"/>
    </source>
</evidence>
<feature type="chain" id="PRO_5040881083" evidence="2">
    <location>
        <begin position="22"/>
        <end position="132"/>
    </location>
</feature>
<dbReference type="AlphaFoldDB" id="A0A9W8IZC5"/>
<accession>A0A9W8IZC5</accession>
<sequence>MKYIPIQLSWALLLKWCATHAKDDALNGSGGGCAACGRLANARRPGDSGDDGEDSDEPDFELEEELQALSEGPLKSPEQASAKADGSERLDLFGIKFKDTFSQRELLRKRQVMSPYTTENFPEIIRNVGIVI</sequence>
<evidence type="ECO:0000256" key="2">
    <source>
        <dbReference type="SAM" id="SignalP"/>
    </source>
</evidence>
<reference evidence="3" key="1">
    <citation type="submission" date="2022-06" db="EMBL/GenBank/DDBJ databases">
        <title>Genome Sequence of Candolleomyces eurysporus.</title>
        <authorList>
            <person name="Buettner E."/>
        </authorList>
    </citation>
    <scope>NUCLEOTIDE SEQUENCE</scope>
    <source>
        <strain evidence="3">VTCC 930004</strain>
    </source>
</reference>
<dbReference type="EMBL" id="JANBPK010001610">
    <property type="protein sequence ID" value="KAJ2921408.1"/>
    <property type="molecule type" value="Genomic_DNA"/>
</dbReference>
<evidence type="ECO:0000256" key="1">
    <source>
        <dbReference type="SAM" id="MobiDB-lite"/>
    </source>
</evidence>
<comment type="caution">
    <text evidence="3">The sequence shown here is derived from an EMBL/GenBank/DDBJ whole genome shotgun (WGS) entry which is preliminary data.</text>
</comment>
<keyword evidence="2" id="KW-0732">Signal</keyword>
<feature type="compositionally biased region" description="Acidic residues" evidence="1">
    <location>
        <begin position="48"/>
        <end position="60"/>
    </location>
</feature>
<feature type="region of interest" description="Disordered" evidence="1">
    <location>
        <begin position="38"/>
        <end position="60"/>
    </location>
</feature>
<proteinExistence type="predicted"/>
<dbReference type="Proteomes" id="UP001140091">
    <property type="component" value="Unassembled WGS sequence"/>
</dbReference>
<feature type="signal peptide" evidence="2">
    <location>
        <begin position="1"/>
        <end position="21"/>
    </location>
</feature>
<protein>
    <submittedName>
        <fullName evidence="3">Uncharacterized protein</fullName>
    </submittedName>
</protein>
<evidence type="ECO:0000313" key="4">
    <source>
        <dbReference type="Proteomes" id="UP001140091"/>
    </source>
</evidence>
<gene>
    <name evidence="3" type="ORF">H1R20_g15686</name>
</gene>